<dbReference type="AlphaFoldDB" id="A0AAJ2P5A6"/>
<proteinExistence type="inferred from homology"/>
<evidence type="ECO:0000256" key="4">
    <source>
        <dbReference type="ARBA" id="ARBA00022833"/>
    </source>
</evidence>
<keyword evidence="3 7" id="KW-0863">Zinc-finger</keyword>
<sequence>MVDENFEKLVDQLRKVPGITKKQATNILFSLIDTPLSQIETFVEQLYNLKRNLQYCERCGYLNANSVCQICLDFQRSFKILVVENSEMVTKFEKLGKYDGKYFVFGKYDIKKLENHDLQIKKLADLAHEKSEIIIALSSTMEGWIFANYLAKHKFLSSAKITRLATGIPFGAAIDYIDNITLNQALENRQEMEK</sequence>
<evidence type="ECO:0000256" key="1">
    <source>
        <dbReference type="ARBA" id="ARBA00022723"/>
    </source>
</evidence>
<accession>A0AAJ2P5A6</accession>
<keyword evidence="12" id="KW-1185">Reference proteome</keyword>
<dbReference type="Gene3D" id="6.10.250.240">
    <property type="match status" value="1"/>
</dbReference>
<comment type="similarity">
    <text evidence="7">Belongs to the RecR family.</text>
</comment>
<keyword evidence="1 7" id="KW-0479">Metal-binding</keyword>
<dbReference type="PANTHER" id="PTHR30446">
    <property type="entry name" value="RECOMBINATION PROTEIN RECR"/>
    <property type="match status" value="1"/>
</dbReference>
<evidence type="ECO:0000313" key="11">
    <source>
        <dbReference type="EMBL" id="MDW2908212.1"/>
    </source>
</evidence>
<dbReference type="EMBL" id="JAWPET010000023">
    <property type="protein sequence ID" value="MDW2852896.1"/>
    <property type="molecule type" value="Genomic_DNA"/>
</dbReference>
<keyword evidence="2 7" id="KW-0227">DNA damage</keyword>
<comment type="caution">
    <text evidence="10">The sequence shown here is derived from an EMBL/GenBank/DDBJ whole genome shotgun (WGS) entry which is preliminary data.</text>
</comment>
<dbReference type="Proteomes" id="UP001275471">
    <property type="component" value="Unassembled WGS sequence"/>
</dbReference>
<dbReference type="InterPro" id="IPR000093">
    <property type="entry name" value="DNA_Rcmb_RecR"/>
</dbReference>
<name>A0AAJ2P5A6_9BACT</name>
<evidence type="ECO:0000256" key="2">
    <source>
        <dbReference type="ARBA" id="ARBA00022763"/>
    </source>
</evidence>
<dbReference type="Proteomes" id="UP001281777">
    <property type="component" value="Unassembled WGS sequence"/>
</dbReference>
<dbReference type="Pfam" id="PF13662">
    <property type="entry name" value="Toprim_4"/>
    <property type="match status" value="1"/>
</dbReference>
<dbReference type="HAMAP" id="MF_00017">
    <property type="entry name" value="RecR"/>
    <property type="match status" value="1"/>
</dbReference>
<dbReference type="GO" id="GO:0003677">
    <property type="term" value="F:DNA binding"/>
    <property type="evidence" value="ECO:0007669"/>
    <property type="project" value="UniProtKB-UniRule"/>
</dbReference>
<dbReference type="InterPro" id="IPR023627">
    <property type="entry name" value="Rcmb_RecR"/>
</dbReference>
<evidence type="ECO:0000256" key="3">
    <source>
        <dbReference type="ARBA" id="ARBA00022771"/>
    </source>
</evidence>
<dbReference type="Proteomes" id="UP001281096">
    <property type="component" value="Unassembled WGS sequence"/>
</dbReference>
<organism evidence="10 13">
    <name type="scientific">Mesomycoplasma ovipneumoniae</name>
    <dbReference type="NCBI Taxonomy" id="29562"/>
    <lineage>
        <taxon>Bacteria</taxon>
        <taxon>Bacillati</taxon>
        <taxon>Mycoplasmatota</taxon>
        <taxon>Mycoplasmoidales</taxon>
        <taxon>Metamycoplasmataceae</taxon>
        <taxon>Mesomycoplasma</taxon>
    </lineage>
</organism>
<evidence type="ECO:0000313" key="13">
    <source>
        <dbReference type="Proteomes" id="UP001281777"/>
    </source>
</evidence>
<evidence type="ECO:0000256" key="7">
    <source>
        <dbReference type="HAMAP-Rule" id="MF_00017"/>
    </source>
</evidence>
<evidence type="ECO:0000256" key="6">
    <source>
        <dbReference type="ARBA" id="ARBA00023204"/>
    </source>
</evidence>
<dbReference type="Gene3D" id="1.10.8.420">
    <property type="entry name" value="RecR Domain 1"/>
    <property type="match status" value="1"/>
</dbReference>
<keyword evidence="5 7" id="KW-0233">DNA recombination</keyword>
<dbReference type="RefSeq" id="WP_258841610.1">
    <property type="nucleotide sequence ID" value="NZ_CP079199.1"/>
</dbReference>
<protein>
    <recommendedName>
        <fullName evidence="7">Recombination protein RecR</fullName>
    </recommendedName>
</protein>
<dbReference type="EMBL" id="JAWPFF010000001">
    <property type="protein sequence ID" value="MDW2908212.1"/>
    <property type="molecule type" value="Genomic_DNA"/>
</dbReference>
<evidence type="ECO:0000259" key="8">
    <source>
        <dbReference type="Pfam" id="PF13662"/>
    </source>
</evidence>
<evidence type="ECO:0000256" key="5">
    <source>
        <dbReference type="ARBA" id="ARBA00023172"/>
    </source>
</evidence>
<dbReference type="Gene3D" id="3.40.1360.10">
    <property type="match status" value="1"/>
</dbReference>
<dbReference type="InterPro" id="IPR006171">
    <property type="entry name" value="TOPRIM_dom"/>
</dbReference>
<evidence type="ECO:0000313" key="12">
    <source>
        <dbReference type="Proteomes" id="UP001275471"/>
    </source>
</evidence>
<dbReference type="SUPFAM" id="SSF111304">
    <property type="entry name" value="Recombination protein RecR"/>
    <property type="match status" value="1"/>
</dbReference>
<feature type="zinc finger region" description="C4-type" evidence="7">
    <location>
        <begin position="56"/>
        <end position="71"/>
    </location>
</feature>
<dbReference type="PANTHER" id="PTHR30446:SF0">
    <property type="entry name" value="RECOMBINATION PROTEIN RECR"/>
    <property type="match status" value="1"/>
</dbReference>
<comment type="function">
    <text evidence="7">May play a role in DNA repair. It seems to be involved in an RecBC-independent recombinational process of DNA repair. It may act with RecF and RecO.</text>
</comment>
<evidence type="ECO:0000313" key="10">
    <source>
        <dbReference type="EMBL" id="MDW2892575.1"/>
    </source>
</evidence>
<gene>
    <name evidence="7" type="primary">recR</name>
    <name evidence="9" type="ORF">R7V46_03190</name>
    <name evidence="11" type="ORF">R7V75_00530</name>
    <name evidence="10" type="ORF">R7W54_01165</name>
</gene>
<dbReference type="GO" id="GO:0006310">
    <property type="term" value="P:DNA recombination"/>
    <property type="evidence" value="ECO:0007669"/>
    <property type="project" value="UniProtKB-UniRule"/>
</dbReference>
<reference evidence="10 12" key="1">
    <citation type="submission" date="2023-10" db="EMBL/GenBank/DDBJ databases">
        <title>Genome sequences of Mycoplasma ovipneumoniae isolated from goats.</title>
        <authorList>
            <person name="Spergser J."/>
        </authorList>
    </citation>
    <scope>NUCLEOTIDE SEQUENCE</scope>
    <source>
        <strain evidence="11 12">1N</strain>
        <strain evidence="9">2167_2</strain>
        <strain evidence="10">5N</strain>
    </source>
</reference>
<keyword evidence="6 7" id="KW-0234">DNA repair</keyword>
<dbReference type="GO" id="GO:0006281">
    <property type="term" value="P:DNA repair"/>
    <property type="evidence" value="ECO:0007669"/>
    <property type="project" value="UniProtKB-UniRule"/>
</dbReference>
<dbReference type="EMBL" id="JAWPFE010000004">
    <property type="protein sequence ID" value="MDW2892575.1"/>
    <property type="molecule type" value="Genomic_DNA"/>
</dbReference>
<dbReference type="Pfam" id="PF21175">
    <property type="entry name" value="RecR_C"/>
    <property type="match status" value="1"/>
</dbReference>
<feature type="domain" description="Toprim" evidence="8">
    <location>
        <begin position="79"/>
        <end position="165"/>
    </location>
</feature>
<dbReference type="GO" id="GO:0008270">
    <property type="term" value="F:zinc ion binding"/>
    <property type="evidence" value="ECO:0007669"/>
    <property type="project" value="UniProtKB-KW"/>
</dbReference>
<evidence type="ECO:0000313" key="9">
    <source>
        <dbReference type="EMBL" id="MDW2852896.1"/>
    </source>
</evidence>
<keyword evidence="4 7" id="KW-0862">Zinc</keyword>